<gene>
    <name evidence="1" type="ORF">VOLCADRAFT_89585</name>
</gene>
<proteinExistence type="predicted"/>
<evidence type="ECO:0000313" key="2">
    <source>
        <dbReference type="Proteomes" id="UP000001058"/>
    </source>
</evidence>
<reference evidence="1 2" key="1">
    <citation type="journal article" date="2010" name="Science">
        <title>Genomic analysis of organismal complexity in the multicellular green alga Volvox carteri.</title>
        <authorList>
            <person name="Prochnik S.E."/>
            <person name="Umen J."/>
            <person name="Nedelcu A.M."/>
            <person name="Hallmann A."/>
            <person name="Miller S.M."/>
            <person name="Nishii I."/>
            <person name="Ferris P."/>
            <person name="Kuo A."/>
            <person name="Mitros T."/>
            <person name="Fritz-Laylin L.K."/>
            <person name="Hellsten U."/>
            <person name="Chapman J."/>
            <person name="Simakov O."/>
            <person name="Rensing S.A."/>
            <person name="Terry A."/>
            <person name="Pangilinan J."/>
            <person name="Kapitonov V."/>
            <person name="Jurka J."/>
            <person name="Salamov A."/>
            <person name="Shapiro H."/>
            <person name="Schmutz J."/>
            <person name="Grimwood J."/>
            <person name="Lindquist E."/>
            <person name="Lucas S."/>
            <person name="Grigoriev I.V."/>
            <person name="Schmitt R."/>
            <person name="Kirk D."/>
            <person name="Rokhsar D.S."/>
        </authorList>
    </citation>
    <scope>NUCLEOTIDE SEQUENCE [LARGE SCALE GENOMIC DNA]</scope>
    <source>
        <strain evidence="2">f. Nagariensis / Eve</strain>
    </source>
</reference>
<accession>D8TS82</accession>
<dbReference type="KEGG" id="vcn:VOLCADRAFT_89585"/>
<organism evidence="2">
    <name type="scientific">Volvox carteri f. nagariensis</name>
    <dbReference type="NCBI Taxonomy" id="3068"/>
    <lineage>
        <taxon>Eukaryota</taxon>
        <taxon>Viridiplantae</taxon>
        <taxon>Chlorophyta</taxon>
        <taxon>core chlorophytes</taxon>
        <taxon>Chlorophyceae</taxon>
        <taxon>CS clade</taxon>
        <taxon>Chlamydomonadales</taxon>
        <taxon>Volvocaceae</taxon>
        <taxon>Volvox</taxon>
    </lineage>
</organism>
<dbReference type="Proteomes" id="UP000001058">
    <property type="component" value="Unassembled WGS sequence"/>
</dbReference>
<dbReference type="OrthoDB" id="547123at2759"/>
<name>D8TS82_VOLCA</name>
<dbReference type="EMBL" id="GL378334">
    <property type="protein sequence ID" value="EFJ49646.1"/>
    <property type="molecule type" value="Genomic_DNA"/>
</dbReference>
<dbReference type="InParanoid" id="D8TS82"/>
<sequence length="638" mass="65857">MRTRSLSPLQRRQVHKLVKASNPAHKALAAWAHVPRHIHATQFFSTNTGGHTWSSHYDYSGHFRYLYDDLRPGASGAWKISESAAALAEADEVAWLSAAPLQLCGMPNDWDYGDGWDEAGEEVCWSFDAEPLEESPAPVSPAAVTSPPAAAAAAAETRLTSATASAVAAGGGGGFAATGVLAADVNADEDAAAAKHVASGELKDIASTVAASAARSQPVSRTPVVGYDSDGALDRIVRLKDDEEAAVPVERGEIAATGTATFRSSGDAAVLAAPITAMVASALGTVTAAALGTTEEPATGLAINSPNTAGTVSVVRGSVPLASVSRTARAAAARGMATNASASPCTMAKVVASKDSATAPPGDQTPPVPCQEAATVRGISLDSAAYLVSEEHLEAPRPWRQSSGWASLSEGVVVYSRRRLQQVLTGITRGALTSGAPISLLVPISSFGFDCNTLVGTGLNACAEPQCGDFFGLERQPDGSIVCNQVAEIPAPGANNAGGSTAVVAPYTYDELFQFGNNVVLGGVSLGVQGTTNDRFVTRINQFPTLTKDATGTARVATAKGSFKGYEGVLQRAKSSGTIGFFDPRQPVTFTFGANLRTITDTLIDRLNVPGYTAREREKPADTRPDTAFGLSRVILGG</sequence>
<evidence type="ECO:0000313" key="1">
    <source>
        <dbReference type="EMBL" id="EFJ49646.1"/>
    </source>
</evidence>
<dbReference type="AlphaFoldDB" id="D8TS82"/>
<keyword evidence="2" id="KW-1185">Reference proteome</keyword>
<protein>
    <submittedName>
        <fullName evidence="1">Uncharacterized protein</fullName>
    </submittedName>
</protein>
<dbReference type="GeneID" id="9616108"/>
<dbReference type="RefSeq" id="XP_002949153.1">
    <property type="nucleotide sequence ID" value="XM_002949107.1"/>
</dbReference>